<evidence type="ECO:0000313" key="3">
    <source>
        <dbReference type="EMBL" id="CAE8730509.1"/>
    </source>
</evidence>
<feature type="domain" description="EF-hand" evidence="2">
    <location>
        <begin position="10"/>
        <end position="45"/>
    </location>
</feature>
<dbReference type="InterPro" id="IPR018247">
    <property type="entry name" value="EF_Hand_1_Ca_BS"/>
</dbReference>
<dbReference type="PROSITE" id="PS00018">
    <property type="entry name" value="EF_HAND_1"/>
    <property type="match status" value="2"/>
</dbReference>
<evidence type="ECO:0000313" key="4">
    <source>
        <dbReference type="Proteomes" id="UP000626109"/>
    </source>
</evidence>
<protein>
    <recommendedName>
        <fullName evidence="2">EF-hand domain-containing protein</fullName>
    </recommendedName>
</protein>
<dbReference type="Pfam" id="PF13499">
    <property type="entry name" value="EF-hand_7"/>
    <property type="match status" value="1"/>
</dbReference>
<name>A0A813LJ12_POLGL</name>
<dbReference type="AlphaFoldDB" id="A0A813LJ12"/>
<dbReference type="EMBL" id="CAJNNW010035851">
    <property type="protein sequence ID" value="CAE8730509.1"/>
    <property type="molecule type" value="Genomic_DNA"/>
</dbReference>
<dbReference type="Proteomes" id="UP000626109">
    <property type="component" value="Unassembled WGS sequence"/>
</dbReference>
<evidence type="ECO:0000259" key="2">
    <source>
        <dbReference type="PROSITE" id="PS50222"/>
    </source>
</evidence>
<feature type="domain" description="EF-hand" evidence="2">
    <location>
        <begin position="142"/>
        <end position="177"/>
    </location>
</feature>
<dbReference type="CDD" id="cd00051">
    <property type="entry name" value="EFh"/>
    <property type="match status" value="1"/>
</dbReference>
<keyword evidence="1" id="KW-0106">Calcium</keyword>
<reference evidence="3" key="1">
    <citation type="submission" date="2021-02" db="EMBL/GenBank/DDBJ databases">
        <authorList>
            <person name="Dougan E. K."/>
            <person name="Rhodes N."/>
            <person name="Thang M."/>
            <person name="Chan C."/>
        </authorList>
    </citation>
    <scope>NUCLEOTIDE SEQUENCE</scope>
</reference>
<feature type="non-terminal residue" evidence="3">
    <location>
        <position position="1"/>
    </location>
</feature>
<sequence>EFVEMLSSEDFEIQCNADFSSLDADGSGVLEPKELMPIIISLSEAHSLSLTEDHCTRFVDIFDVHNNGVIDRGEFIQFVQFMMIMSFMETPEGWAAQRDAEVAKSNRSVEELLAKMEKDRDSVHKVMPLLPKDVYEHLISDAFVKDCTETFEGLDEDKSGTLQPEELFPMVIALSEAHPYGVTMDQCARFTAIFNIRGDGVLRQDEYLDFARFICIMSYLNSAEGKAAAADAIKVMDDSKRIE</sequence>
<dbReference type="GO" id="GO:0005509">
    <property type="term" value="F:calcium ion binding"/>
    <property type="evidence" value="ECO:0007669"/>
    <property type="project" value="InterPro"/>
</dbReference>
<dbReference type="InterPro" id="IPR002048">
    <property type="entry name" value="EF_hand_dom"/>
</dbReference>
<dbReference type="SUPFAM" id="SSF47473">
    <property type="entry name" value="EF-hand"/>
    <property type="match status" value="1"/>
</dbReference>
<evidence type="ECO:0000256" key="1">
    <source>
        <dbReference type="ARBA" id="ARBA00022837"/>
    </source>
</evidence>
<comment type="caution">
    <text evidence="3">The sequence shown here is derived from an EMBL/GenBank/DDBJ whole genome shotgun (WGS) entry which is preliminary data.</text>
</comment>
<dbReference type="Gene3D" id="1.10.238.10">
    <property type="entry name" value="EF-hand"/>
    <property type="match status" value="2"/>
</dbReference>
<feature type="domain" description="EF-hand" evidence="2">
    <location>
        <begin position="50"/>
        <end position="85"/>
    </location>
</feature>
<organism evidence="3 4">
    <name type="scientific">Polarella glacialis</name>
    <name type="common">Dinoflagellate</name>
    <dbReference type="NCBI Taxonomy" id="89957"/>
    <lineage>
        <taxon>Eukaryota</taxon>
        <taxon>Sar</taxon>
        <taxon>Alveolata</taxon>
        <taxon>Dinophyceae</taxon>
        <taxon>Suessiales</taxon>
        <taxon>Suessiaceae</taxon>
        <taxon>Polarella</taxon>
    </lineage>
</organism>
<dbReference type="PROSITE" id="PS50222">
    <property type="entry name" value="EF_HAND_2"/>
    <property type="match status" value="3"/>
</dbReference>
<dbReference type="SMART" id="SM00054">
    <property type="entry name" value="EFh"/>
    <property type="match status" value="3"/>
</dbReference>
<gene>
    <name evidence="3" type="ORF">PGLA2088_LOCUS45766</name>
</gene>
<proteinExistence type="predicted"/>
<dbReference type="InterPro" id="IPR011992">
    <property type="entry name" value="EF-hand-dom_pair"/>
</dbReference>
<accession>A0A813LJ12</accession>
<feature type="non-terminal residue" evidence="3">
    <location>
        <position position="243"/>
    </location>
</feature>